<protein>
    <submittedName>
        <fullName evidence="1">Uncharacterized protein</fullName>
    </submittedName>
</protein>
<evidence type="ECO:0000313" key="1">
    <source>
        <dbReference type="EMBL" id="KAJ8678577.1"/>
    </source>
</evidence>
<evidence type="ECO:0000313" key="2">
    <source>
        <dbReference type="Proteomes" id="UP001239111"/>
    </source>
</evidence>
<dbReference type="EMBL" id="CM056742">
    <property type="protein sequence ID" value="KAJ8678577.1"/>
    <property type="molecule type" value="Genomic_DNA"/>
</dbReference>
<organism evidence="1 2">
    <name type="scientific">Eretmocerus hayati</name>
    <dbReference type="NCBI Taxonomy" id="131215"/>
    <lineage>
        <taxon>Eukaryota</taxon>
        <taxon>Metazoa</taxon>
        <taxon>Ecdysozoa</taxon>
        <taxon>Arthropoda</taxon>
        <taxon>Hexapoda</taxon>
        <taxon>Insecta</taxon>
        <taxon>Pterygota</taxon>
        <taxon>Neoptera</taxon>
        <taxon>Endopterygota</taxon>
        <taxon>Hymenoptera</taxon>
        <taxon>Apocrita</taxon>
        <taxon>Proctotrupomorpha</taxon>
        <taxon>Chalcidoidea</taxon>
        <taxon>Aphelinidae</taxon>
        <taxon>Aphelininae</taxon>
        <taxon>Eretmocerus</taxon>
    </lineage>
</organism>
<proteinExistence type="predicted"/>
<reference evidence="1" key="1">
    <citation type="submission" date="2023-04" db="EMBL/GenBank/DDBJ databases">
        <title>A chromosome-level genome assembly of the parasitoid wasp Eretmocerus hayati.</title>
        <authorList>
            <person name="Zhong Y."/>
            <person name="Liu S."/>
            <person name="Liu Y."/>
        </authorList>
    </citation>
    <scope>NUCLEOTIDE SEQUENCE</scope>
    <source>
        <strain evidence="1">ZJU_SS_LIU_2023</strain>
    </source>
</reference>
<name>A0ACC2P597_9HYME</name>
<comment type="caution">
    <text evidence="1">The sequence shown here is derived from an EMBL/GenBank/DDBJ whole genome shotgun (WGS) entry which is preliminary data.</text>
</comment>
<keyword evidence="2" id="KW-1185">Reference proteome</keyword>
<sequence length="311" mass="34646">MARGPTQGCRVCTGSGGCNWCLHLGEAVPSLKNPKKKTIYYSLQETVPPRRADANTVKHMGQALVTGKTVFGLKYVSPLVNLKYFKIVNGWVPDILHCESLGGELNGYPFESGNGEMLKTVHSGKGVINQICRNVNMGTSLQIIGNGIQRHDSPAVQFCRSLKKTERVKSIEVGRCRCFGKASVTPDWVLRGIDVAGDQCGVYHRMCKQGCLYRFTKKVSERSDNSHVQLEVGSFIEISFFVADRLNDKLYIAAKDINVHRVHDFTFLNKITDINGDLLLVDSAEIKKICFYLELTDSQYIIPIPTMTTYS</sequence>
<accession>A0ACC2P597</accession>
<gene>
    <name evidence="1" type="ORF">QAD02_014364</name>
</gene>
<dbReference type="Proteomes" id="UP001239111">
    <property type="component" value="Chromosome 2"/>
</dbReference>